<dbReference type="PANTHER" id="PTHR31669:SF251">
    <property type="entry name" value="PROTEIN FAR1-RELATED SEQUENCE"/>
    <property type="match status" value="1"/>
</dbReference>
<protein>
    <submittedName>
        <fullName evidence="2">12609_t:CDS:1</fullName>
    </submittedName>
</protein>
<keyword evidence="3" id="KW-1185">Reference proteome</keyword>
<accession>A0A9N9BYA4</accession>
<reference evidence="2" key="1">
    <citation type="submission" date="2021-06" db="EMBL/GenBank/DDBJ databases">
        <authorList>
            <person name="Kallberg Y."/>
            <person name="Tangrot J."/>
            <person name="Rosling A."/>
        </authorList>
    </citation>
    <scope>NUCLEOTIDE SEQUENCE</scope>
    <source>
        <strain evidence="2">MA453B</strain>
    </source>
</reference>
<dbReference type="AlphaFoldDB" id="A0A9N9BYA4"/>
<organism evidence="2 3">
    <name type="scientific">Dentiscutata erythropus</name>
    <dbReference type="NCBI Taxonomy" id="1348616"/>
    <lineage>
        <taxon>Eukaryota</taxon>
        <taxon>Fungi</taxon>
        <taxon>Fungi incertae sedis</taxon>
        <taxon>Mucoromycota</taxon>
        <taxon>Glomeromycotina</taxon>
        <taxon>Glomeromycetes</taxon>
        <taxon>Diversisporales</taxon>
        <taxon>Gigasporaceae</taxon>
        <taxon>Dentiscutata</taxon>
    </lineage>
</organism>
<feature type="compositionally biased region" description="Low complexity" evidence="1">
    <location>
        <begin position="410"/>
        <end position="423"/>
    </location>
</feature>
<gene>
    <name evidence="2" type="ORF">DERYTH_LOCUS6704</name>
</gene>
<dbReference type="InterPro" id="IPR031052">
    <property type="entry name" value="FHY3/FAR1"/>
</dbReference>
<evidence type="ECO:0000313" key="2">
    <source>
        <dbReference type="EMBL" id="CAG8581349.1"/>
    </source>
</evidence>
<dbReference type="EMBL" id="CAJVPY010003097">
    <property type="protein sequence ID" value="CAG8581349.1"/>
    <property type="molecule type" value="Genomic_DNA"/>
</dbReference>
<name>A0A9N9BYA4_9GLOM</name>
<proteinExistence type="predicted"/>
<feature type="non-terminal residue" evidence="2">
    <location>
        <position position="423"/>
    </location>
</feature>
<comment type="caution">
    <text evidence="2">The sequence shown here is derived from an EMBL/GenBank/DDBJ whole genome shotgun (WGS) entry which is preliminary data.</text>
</comment>
<feature type="region of interest" description="Disordered" evidence="1">
    <location>
        <begin position="390"/>
        <end position="423"/>
    </location>
</feature>
<feature type="compositionally biased region" description="Acidic residues" evidence="1">
    <location>
        <begin position="392"/>
        <end position="409"/>
    </location>
</feature>
<evidence type="ECO:0000256" key="1">
    <source>
        <dbReference type="SAM" id="MobiDB-lite"/>
    </source>
</evidence>
<dbReference type="PANTHER" id="PTHR31669">
    <property type="entry name" value="PROTEIN FAR1-RELATED SEQUENCE 10-RELATED"/>
    <property type="match status" value="1"/>
</dbReference>
<evidence type="ECO:0000313" key="3">
    <source>
        <dbReference type="Proteomes" id="UP000789405"/>
    </source>
</evidence>
<sequence>MQNDNIYRTSSIQALTITNKNLNLNSSVQPNNEQLELPLLYTFLLLQNPSNLINLVEQNSQLGLPSSYLFSLLQNNLINPAKQNSNSAINISEPSFSSNTIPVSSISDSDINIPESSSSSIAMLVFGISDSVIANTVFGISDSVIEMPASANMMVKYEDIVVIDVNIRASIEVKRRQLLKSSAIHVPNIVDAHDPIANKFNITNRTFTEPMLANIELWTNKGNFNMRTQRQLLEAKYESAIKTYPSVIITDNGLAIDTAIANIIPNIYYIFYIGQNLLKNLKSKLGSDFNNFSNAWYKMRNTLSLSEFDCLWDSFFKQYPSTILYLSRVFGSQKERCALSYTSRIFTAGAQFTQRVESQNAIIKSTINSNTSILELVKKIDIQFNHNIQDRESDDFNNSDNSNDSDDSNDSSNSNDPGDSNDP</sequence>
<dbReference type="Proteomes" id="UP000789405">
    <property type="component" value="Unassembled WGS sequence"/>
</dbReference>
<dbReference type="GO" id="GO:0006355">
    <property type="term" value="P:regulation of DNA-templated transcription"/>
    <property type="evidence" value="ECO:0007669"/>
    <property type="project" value="InterPro"/>
</dbReference>